<dbReference type="PANTHER" id="PTHR44227:SF3">
    <property type="entry name" value="PROTEIN O-MANNOSYL-TRANSFERASE TMTC4"/>
    <property type="match status" value="1"/>
</dbReference>
<dbReference type="AlphaFoldDB" id="L9L9E6"/>
<dbReference type="Gene3D" id="1.25.40.10">
    <property type="entry name" value="Tetratricopeptide repeat domain"/>
    <property type="match status" value="3"/>
</dbReference>
<comment type="subcellular location">
    <subcellularLocation>
        <location evidence="2">Endoplasmic reticulum</location>
    </subcellularLocation>
    <subcellularLocation>
        <location evidence="1">Membrane</location>
        <topology evidence="1">Multi-pass membrane protein</topology>
    </subcellularLocation>
</comment>
<proteinExistence type="inferred from homology"/>
<feature type="domain" description="DUF1736" evidence="16">
    <location>
        <begin position="447"/>
        <end position="519"/>
    </location>
</feature>
<feature type="transmembrane region" description="Helical" evidence="15">
    <location>
        <begin position="356"/>
        <end position="372"/>
    </location>
</feature>
<evidence type="ECO:0000256" key="5">
    <source>
        <dbReference type="ARBA" id="ARBA00012839"/>
    </source>
</evidence>
<feature type="repeat" description="TPR" evidence="13">
    <location>
        <begin position="931"/>
        <end position="964"/>
    </location>
</feature>
<protein>
    <recommendedName>
        <fullName evidence="5">dolichyl-phosphate-mannose--protein mannosyltransferase</fullName>
        <ecNumber evidence="5">2.4.1.109</ecNumber>
    </recommendedName>
</protein>
<feature type="transmembrane region" description="Helical" evidence="15">
    <location>
        <begin position="508"/>
        <end position="527"/>
    </location>
</feature>
<dbReference type="UniPathway" id="UPA00378"/>
<dbReference type="Pfam" id="PF08409">
    <property type="entry name" value="TMTC_DUF1736"/>
    <property type="match status" value="1"/>
</dbReference>
<dbReference type="SUPFAM" id="SSF48452">
    <property type="entry name" value="TPR-like"/>
    <property type="match status" value="1"/>
</dbReference>
<evidence type="ECO:0000256" key="15">
    <source>
        <dbReference type="SAM" id="Phobius"/>
    </source>
</evidence>
<evidence type="ECO:0000259" key="16">
    <source>
        <dbReference type="Pfam" id="PF08409"/>
    </source>
</evidence>
<dbReference type="InParanoid" id="L9L9E6"/>
<keyword evidence="8" id="KW-0677">Repeat</keyword>
<feature type="region of interest" description="Disordered" evidence="14">
    <location>
        <begin position="1"/>
        <end position="38"/>
    </location>
</feature>
<dbReference type="PANTHER" id="PTHR44227">
    <property type="match status" value="1"/>
</dbReference>
<feature type="repeat" description="TPR" evidence="13">
    <location>
        <begin position="737"/>
        <end position="770"/>
    </location>
</feature>
<dbReference type="STRING" id="246437.L9L9E6"/>
<reference evidence="18" key="2">
    <citation type="journal article" date="2013" name="Nat. Commun.">
        <title>Genome of the Chinese tree shrew.</title>
        <authorList>
            <person name="Fan Y."/>
            <person name="Huang Z.Y."/>
            <person name="Cao C.C."/>
            <person name="Chen C.S."/>
            <person name="Chen Y.X."/>
            <person name="Fan D.D."/>
            <person name="He J."/>
            <person name="Hou H.L."/>
            <person name="Hu L."/>
            <person name="Hu X.T."/>
            <person name="Jiang X.T."/>
            <person name="Lai R."/>
            <person name="Lang Y.S."/>
            <person name="Liang B."/>
            <person name="Liao S.G."/>
            <person name="Mu D."/>
            <person name="Ma Y.Y."/>
            <person name="Niu Y.Y."/>
            <person name="Sun X.Q."/>
            <person name="Xia J.Q."/>
            <person name="Xiao J."/>
            <person name="Xiong Z.Q."/>
            <person name="Xu L."/>
            <person name="Yang L."/>
            <person name="Zhang Y."/>
            <person name="Zhao W."/>
            <person name="Zhao X.D."/>
            <person name="Zheng Y.T."/>
            <person name="Zhou J.M."/>
            <person name="Zhu Y.B."/>
            <person name="Zhang G.J."/>
            <person name="Wang J."/>
            <person name="Yao Y.G."/>
        </authorList>
    </citation>
    <scope>NUCLEOTIDE SEQUENCE [LARGE SCALE GENOMIC DNA]</scope>
</reference>
<dbReference type="GO" id="GO:0004169">
    <property type="term" value="F:dolichyl-phosphate-mannose-protein mannosyltransferase activity"/>
    <property type="evidence" value="ECO:0007669"/>
    <property type="project" value="UniProtKB-EC"/>
</dbReference>
<evidence type="ECO:0000256" key="13">
    <source>
        <dbReference type="PROSITE-ProRule" id="PRU00339"/>
    </source>
</evidence>
<dbReference type="Pfam" id="PF13181">
    <property type="entry name" value="TPR_8"/>
    <property type="match status" value="1"/>
</dbReference>
<dbReference type="InterPro" id="IPR013618">
    <property type="entry name" value="TMTC_DUF1736"/>
</dbReference>
<dbReference type="GO" id="GO:0030968">
    <property type="term" value="P:endoplasmic reticulum unfolded protein response"/>
    <property type="evidence" value="ECO:0007669"/>
    <property type="project" value="TreeGrafter"/>
</dbReference>
<dbReference type="FunCoup" id="L9L9E6">
    <property type="interactions" value="969"/>
</dbReference>
<comment type="pathway">
    <text evidence="3">Protein modification; protein glycosylation.</text>
</comment>
<feature type="transmembrane region" description="Helical" evidence="15">
    <location>
        <begin position="265"/>
        <end position="285"/>
    </location>
</feature>
<keyword evidence="6" id="KW-0808">Transferase</keyword>
<feature type="transmembrane region" description="Helical" evidence="15">
    <location>
        <begin position="326"/>
        <end position="344"/>
    </location>
</feature>
<keyword evidence="18" id="KW-1185">Reference proteome</keyword>
<dbReference type="GO" id="GO:0016020">
    <property type="term" value="C:membrane"/>
    <property type="evidence" value="ECO:0007669"/>
    <property type="project" value="UniProtKB-SubCell"/>
</dbReference>
<evidence type="ECO:0000256" key="8">
    <source>
        <dbReference type="ARBA" id="ARBA00022737"/>
    </source>
</evidence>
<keyword evidence="7 15" id="KW-0812">Transmembrane</keyword>
<gene>
    <name evidence="17" type="ORF">TREES_T100006240</name>
</gene>
<dbReference type="PROSITE" id="PS50005">
    <property type="entry name" value="TPR"/>
    <property type="match status" value="5"/>
</dbReference>
<evidence type="ECO:0000256" key="6">
    <source>
        <dbReference type="ARBA" id="ARBA00022679"/>
    </source>
</evidence>
<keyword evidence="11 15" id="KW-1133">Transmembrane helix</keyword>
<feature type="repeat" description="TPR" evidence="13">
    <location>
        <begin position="635"/>
        <end position="668"/>
    </location>
</feature>
<reference evidence="18" key="1">
    <citation type="submission" date="2012-07" db="EMBL/GenBank/DDBJ databases">
        <title>Genome of the Chinese tree shrew, a rising model animal genetically related to primates.</title>
        <authorList>
            <person name="Zhang G."/>
            <person name="Fan Y."/>
            <person name="Yao Y."/>
            <person name="Huang Z."/>
        </authorList>
    </citation>
    <scope>NUCLEOTIDE SEQUENCE [LARGE SCALE GENOMIC DNA]</scope>
</reference>
<evidence type="ECO:0000256" key="10">
    <source>
        <dbReference type="ARBA" id="ARBA00022824"/>
    </source>
</evidence>
<dbReference type="Pfam" id="PF13431">
    <property type="entry name" value="TPR_17"/>
    <property type="match status" value="1"/>
</dbReference>
<dbReference type="SMART" id="SM00028">
    <property type="entry name" value="TPR"/>
    <property type="match status" value="6"/>
</dbReference>
<evidence type="ECO:0000256" key="3">
    <source>
        <dbReference type="ARBA" id="ARBA00004922"/>
    </source>
</evidence>
<feature type="region of interest" description="Disordered" evidence="14">
    <location>
        <begin position="90"/>
        <end position="147"/>
    </location>
</feature>
<dbReference type="Proteomes" id="UP000011518">
    <property type="component" value="Unassembled WGS sequence"/>
</dbReference>
<feature type="repeat" description="TPR" evidence="13">
    <location>
        <begin position="669"/>
        <end position="702"/>
    </location>
</feature>
<evidence type="ECO:0000256" key="1">
    <source>
        <dbReference type="ARBA" id="ARBA00004141"/>
    </source>
</evidence>
<dbReference type="GO" id="GO:0005783">
    <property type="term" value="C:endoplasmic reticulum"/>
    <property type="evidence" value="ECO:0007669"/>
    <property type="project" value="UniProtKB-SubCell"/>
</dbReference>
<dbReference type="Pfam" id="PF13432">
    <property type="entry name" value="TPR_16"/>
    <property type="match status" value="2"/>
</dbReference>
<feature type="repeat" description="TPR" evidence="13">
    <location>
        <begin position="703"/>
        <end position="736"/>
    </location>
</feature>
<dbReference type="InterPro" id="IPR052346">
    <property type="entry name" value="O-mannosyl-transferase_TMTC"/>
</dbReference>
<dbReference type="InterPro" id="IPR011990">
    <property type="entry name" value="TPR-like_helical_dom_sf"/>
</dbReference>
<feature type="transmembrane region" description="Helical" evidence="15">
    <location>
        <begin position="539"/>
        <end position="560"/>
    </location>
</feature>
<dbReference type="eggNOG" id="KOG1124">
    <property type="taxonomic scope" value="Eukaryota"/>
</dbReference>
<accession>L9L9E6</accession>
<keyword evidence="9 13" id="KW-0802">TPR repeat</keyword>
<dbReference type="EC" id="2.4.1.109" evidence="5"/>
<evidence type="ECO:0000256" key="12">
    <source>
        <dbReference type="ARBA" id="ARBA00023136"/>
    </source>
</evidence>
<evidence type="ECO:0000256" key="7">
    <source>
        <dbReference type="ARBA" id="ARBA00022692"/>
    </source>
</evidence>
<evidence type="ECO:0000313" key="18">
    <source>
        <dbReference type="Proteomes" id="UP000011518"/>
    </source>
</evidence>
<dbReference type="InterPro" id="IPR019734">
    <property type="entry name" value="TPR_rpt"/>
</dbReference>
<evidence type="ECO:0000256" key="14">
    <source>
        <dbReference type="SAM" id="MobiDB-lite"/>
    </source>
</evidence>
<evidence type="ECO:0000313" key="17">
    <source>
        <dbReference type="EMBL" id="ELW71488.1"/>
    </source>
</evidence>
<sequence>MKTSEVAKARDTSKGRSDKSDALHTGATGKGMGVHRFDSGKRDNFLSVFLKQAEKPPTANGGVGCEWQSGPSVADRAAGRVELGAELRGLPAANPRTPEPLEAARAREAAGGVGSGTPAAARARVTGDADAARPRVSSQHNAGAGGRQPAVCTMAELDADLDHIIPASVLPPFWAKLVVGFVSLVCFARSYDGDFVFDDSEAIVNNKDLQAETPLGDLWHHDFWGSRLSSNSSHKSYRPLTVLTFRMNYYLSGGFHPVGFHVVNILLHGGISVLLVDVFSVLFGGLQYTSKGRRVHLAPRASLLAALLFAVHPVHTECVAGVVGRADLLCALFFLLSFLGYCNAFRESNKEGTHSSTFWVLLSILLGAVAMLCKEQGVTVLGLNAVFDILVIGKFNALEIVQKALRKDRSLESIRMLRNGRLLFRMALLTSGGAGMLYVRWKIMGTGPPAFTEVDNPASFADSVMVRAINYNYYYALNAWLLLCPWWLCFDWSMGCIPLIKSVSDWRVIALAALWLCLIGLICQALCSEDSHKRRILTLGLGFLVIPFLPASNLFFRVGFVVAERVLYLPSVGFCTLLTFGVGALGKHVKKKKRIAAAVLGILFINTLRCMIRSGEWRNEEQLFRSALSVCPLNAKVHYNVGKNLADKGNQTAAIRYYREAVRLNPKYVHAMNNLGNILKERNELQEAEELLSLAVRIQPDFAAAWMNLGIVQNSLKRFDAAEQSYRTAIKHRRKYPDCYYNLGRLYADLNRHVEALSAWRNATVLKPEHSLAWNNMIILLDNTGNLAQAEAAGREALQLIPNDHSLMFSLANVLGKAQKYKLDWSPSFYLWVPASAHKEQLAMADMAGSCSFQVFCICVLVITKAREVSAVETARCCLCRGHLRLGQWQAVRPSLCVEGGLRFLTPVRSNSNFESEALFLKAIKANPNAASYHGNLAVLYHRWGHLDLAKKHYEISLQLDPAASGTRENYGLLRRKLEQRQKKDV</sequence>
<feature type="compositionally biased region" description="Basic and acidic residues" evidence="14">
    <location>
        <begin position="1"/>
        <end position="22"/>
    </location>
</feature>
<evidence type="ECO:0000256" key="9">
    <source>
        <dbReference type="ARBA" id="ARBA00022803"/>
    </source>
</evidence>
<feature type="transmembrane region" description="Helical" evidence="15">
    <location>
        <begin position="378"/>
        <end position="401"/>
    </location>
</feature>
<keyword evidence="10" id="KW-0256">Endoplasmic reticulum</keyword>
<keyword evidence="12 15" id="KW-0472">Membrane</keyword>
<organism evidence="17 18">
    <name type="scientific">Tupaia chinensis</name>
    <name type="common">Chinese tree shrew</name>
    <name type="synonym">Tupaia belangeri chinensis</name>
    <dbReference type="NCBI Taxonomy" id="246437"/>
    <lineage>
        <taxon>Eukaryota</taxon>
        <taxon>Metazoa</taxon>
        <taxon>Chordata</taxon>
        <taxon>Craniata</taxon>
        <taxon>Vertebrata</taxon>
        <taxon>Euteleostomi</taxon>
        <taxon>Mammalia</taxon>
        <taxon>Eutheria</taxon>
        <taxon>Euarchontoglires</taxon>
        <taxon>Scandentia</taxon>
        <taxon>Tupaiidae</taxon>
        <taxon>Tupaia</taxon>
    </lineage>
</organism>
<evidence type="ECO:0000256" key="11">
    <source>
        <dbReference type="ARBA" id="ARBA00022989"/>
    </source>
</evidence>
<feature type="transmembrane region" description="Helical" evidence="15">
    <location>
        <begin position="566"/>
        <end position="585"/>
    </location>
</feature>
<dbReference type="EMBL" id="KB320462">
    <property type="protein sequence ID" value="ELW71488.1"/>
    <property type="molecule type" value="Genomic_DNA"/>
</dbReference>
<feature type="transmembrane region" description="Helical" evidence="15">
    <location>
        <begin position="422"/>
        <end position="441"/>
    </location>
</feature>
<name>L9L9E6_TUPCH</name>
<comment type="similarity">
    <text evidence="4">Belongs to the TMTC family.</text>
</comment>
<evidence type="ECO:0000256" key="4">
    <source>
        <dbReference type="ARBA" id="ARBA00007882"/>
    </source>
</evidence>
<evidence type="ECO:0000256" key="2">
    <source>
        <dbReference type="ARBA" id="ARBA00004240"/>
    </source>
</evidence>